<reference evidence="2 3" key="1">
    <citation type="submission" date="2019-02" db="EMBL/GenBank/DDBJ databases">
        <title>Dyella amyloliquefaciens sp. nov., isolated from forest soil.</title>
        <authorList>
            <person name="Gao Z.-H."/>
            <person name="Qiu L.-H."/>
        </authorList>
    </citation>
    <scope>NUCLEOTIDE SEQUENCE [LARGE SCALE GENOMIC DNA]</scope>
    <source>
        <strain evidence="2 3">KACC 12747</strain>
    </source>
</reference>
<organism evidence="2 3">
    <name type="scientific">Dyella soli</name>
    <dbReference type="NCBI Taxonomy" id="522319"/>
    <lineage>
        <taxon>Bacteria</taxon>
        <taxon>Pseudomonadati</taxon>
        <taxon>Pseudomonadota</taxon>
        <taxon>Gammaproteobacteria</taxon>
        <taxon>Lysobacterales</taxon>
        <taxon>Rhodanobacteraceae</taxon>
        <taxon>Dyella</taxon>
    </lineage>
</organism>
<dbReference type="PROSITE" id="PS50801">
    <property type="entry name" value="STAS"/>
    <property type="match status" value="1"/>
</dbReference>
<accession>A0A4R0YPS8</accession>
<dbReference type="InterPro" id="IPR002645">
    <property type="entry name" value="STAS_dom"/>
</dbReference>
<dbReference type="Proteomes" id="UP000291822">
    <property type="component" value="Unassembled WGS sequence"/>
</dbReference>
<dbReference type="SUPFAM" id="SSF52091">
    <property type="entry name" value="SpoIIaa-like"/>
    <property type="match status" value="1"/>
</dbReference>
<dbReference type="Pfam" id="PF13466">
    <property type="entry name" value="STAS_2"/>
    <property type="match status" value="1"/>
</dbReference>
<evidence type="ECO:0000259" key="1">
    <source>
        <dbReference type="PROSITE" id="PS50801"/>
    </source>
</evidence>
<evidence type="ECO:0000313" key="2">
    <source>
        <dbReference type="EMBL" id="TCI08035.1"/>
    </source>
</evidence>
<dbReference type="InterPro" id="IPR036513">
    <property type="entry name" value="STAS_dom_sf"/>
</dbReference>
<dbReference type="AlphaFoldDB" id="A0A4R0YPS8"/>
<dbReference type="InterPro" id="IPR058548">
    <property type="entry name" value="MlaB-like_STAS"/>
</dbReference>
<dbReference type="RefSeq" id="WP_131152022.1">
    <property type="nucleotide sequence ID" value="NZ_SJTG01000004.1"/>
</dbReference>
<proteinExistence type="predicted"/>
<name>A0A4R0YPS8_9GAMM</name>
<feature type="domain" description="STAS" evidence="1">
    <location>
        <begin position="18"/>
        <end position="102"/>
    </location>
</feature>
<gene>
    <name evidence="2" type="ORF">EZM97_25575</name>
</gene>
<sequence>MSAPAQQFALAQIEPGTLGVSGSLTFATAADALKAIMGAVDGAGAPARLDLAGVQRSDSAGLACVLAVLSEASSRGRRLSVANVPANMRILAQVCEVDALLA</sequence>
<protein>
    <submittedName>
        <fullName evidence="2">STAS domain-containing protein</fullName>
    </submittedName>
</protein>
<dbReference type="CDD" id="cd07043">
    <property type="entry name" value="STAS_anti-anti-sigma_factors"/>
    <property type="match status" value="1"/>
</dbReference>
<dbReference type="EMBL" id="SJTG01000004">
    <property type="protein sequence ID" value="TCI08035.1"/>
    <property type="molecule type" value="Genomic_DNA"/>
</dbReference>
<keyword evidence="3" id="KW-1185">Reference proteome</keyword>
<comment type="caution">
    <text evidence="2">The sequence shown here is derived from an EMBL/GenBank/DDBJ whole genome shotgun (WGS) entry which is preliminary data.</text>
</comment>
<evidence type="ECO:0000313" key="3">
    <source>
        <dbReference type="Proteomes" id="UP000291822"/>
    </source>
</evidence>
<dbReference type="Gene3D" id="3.30.750.24">
    <property type="entry name" value="STAS domain"/>
    <property type="match status" value="1"/>
</dbReference>